<keyword evidence="1" id="KW-0732">Signal</keyword>
<feature type="chain" id="PRO_5009447586" evidence="1">
    <location>
        <begin position="21"/>
        <end position="94"/>
    </location>
</feature>
<gene>
    <name evidence="2" type="ORF">RAG0_17447</name>
</gene>
<evidence type="ECO:0000313" key="3">
    <source>
        <dbReference type="Proteomes" id="UP000178912"/>
    </source>
</evidence>
<name>A0A1E1LTX5_9HELO</name>
<proteinExistence type="predicted"/>
<accession>A0A1E1LTX5</accession>
<evidence type="ECO:0000313" key="2">
    <source>
        <dbReference type="EMBL" id="CZT13915.1"/>
    </source>
</evidence>
<protein>
    <submittedName>
        <fullName evidence="2">Uncharacterized protein</fullName>
    </submittedName>
</protein>
<dbReference type="AlphaFoldDB" id="A0A1E1LTX5"/>
<keyword evidence="3" id="KW-1185">Reference proteome</keyword>
<reference evidence="3" key="1">
    <citation type="submission" date="2016-03" db="EMBL/GenBank/DDBJ databases">
        <authorList>
            <person name="Guldener U."/>
        </authorList>
    </citation>
    <scope>NUCLEOTIDE SEQUENCE [LARGE SCALE GENOMIC DNA]</scope>
    <source>
        <strain evidence="3">04CH-RAC-A.6.1</strain>
    </source>
</reference>
<dbReference type="Proteomes" id="UP000178912">
    <property type="component" value="Unassembled WGS sequence"/>
</dbReference>
<organism evidence="2 3">
    <name type="scientific">Rhynchosporium agropyri</name>
    <dbReference type="NCBI Taxonomy" id="914238"/>
    <lineage>
        <taxon>Eukaryota</taxon>
        <taxon>Fungi</taxon>
        <taxon>Dikarya</taxon>
        <taxon>Ascomycota</taxon>
        <taxon>Pezizomycotina</taxon>
        <taxon>Leotiomycetes</taxon>
        <taxon>Helotiales</taxon>
        <taxon>Ploettnerulaceae</taxon>
        <taxon>Rhynchosporium</taxon>
    </lineage>
</organism>
<evidence type="ECO:0000256" key="1">
    <source>
        <dbReference type="SAM" id="SignalP"/>
    </source>
</evidence>
<feature type="signal peptide" evidence="1">
    <location>
        <begin position="1"/>
        <end position="20"/>
    </location>
</feature>
<dbReference type="EMBL" id="FJUX01000233">
    <property type="protein sequence ID" value="CZT13915.1"/>
    <property type="molecule type" value="Genomic_DNA"/>
</dbReference>
<sequence length="94" mass="10887">MVTILLKRTLLLAVYQLSATSNSTTKKYTNYIKKCKSYKNISISFLLLKLVINSNTKLITTLRLLRLLPYLYSTTSTISAIYFCTLKVEYFRES</sequence>